<dbReference type="RefSeq" id="WP_377305120.1">
    <property type="nucleotide sequence ID" value="NZ_CP180191.1"/>
</dbReference>
<dbReference type="SMART" id="SM00382">
    <property type="entry name" value="AAA"/>
    <property type="match status" value="1"/>
</dbReference>
<dbReference type="InterPro" id="IPR017871">
    <property type="entry name" value="ABC_transporter-like_CS"/>
</dbReference>
<dbReference type="EMBL" id="JBHRTI010000010">
    <property type="protein sequence ID" value="MFC3148823.1"/>
    <property type="molecule type" value="Genomic_DNA"/>
</dbReference>
<feature type="domain" description="ABC transmembrane type-1" evidence="10">
    <location>
        <begin position="32"/>
        <end position="318"/>
    </location>
</feature>
<keyword evidence="7 8" id="KW-0472">Membrane</keyword>
<evidence type="ECO:0000259" key="9">
    <source>
        <dbReference type="PROSITE" id="PS50893"/>
    </source>
</evidence>
<feature type="transmembrane region" description="Helical" evidence="8">
    <location>
        <begin position="76"/>
        <end position="100"/>
    </location>
</feature>
<dbReference type="Proteomes" id="UP001595556">
    <property type="component" value="Unassembled WGS sequence"/>
</dbReference>
<evidence type="ECO:0000259" key="10">
    <source>
        <dbReference type="PROSITE" id="PS50929"/>
    </source>
</evidence>
<dbReference type="SUPFAM" id="SSF52540">
    <property type="entry name" value="P-loop containing nucleoside triphosphate hydrolases"/>
    <property type="match status" value="1"/>
</dbReference>
<dbReference type="CDD" id="cd18575">
    <property type="entry name" value="ABC_6TM_bac_exporter_ABCB8_10_like"/>
    <property type="match status" value="1"/>
</dbReference>
<evidence type="ECO:0000256" key="6">
    <source>
        <dbReference type="ARBA" id="ARBA00022989"/>
    </source>
</evidence>
<dbReference type="Gene3D" id="1.20.1560.10">
    <property type="entry name" value="ABC transporter type 1, transmembrane domain"/>
    <property type="match status" value="1"/>
</dbReference>
<feature type="transmembrane region" description="Helical" evidence="8">
    <location>
        <begin position="31"/>
        <end position="56"/>
    </location>
</feature>
<evidence type="ECO:0000313" key="12">
    <source>
        <dbReference type="Proteomes" id="UP001595556"/>
    </source>
</evidence>
<evidence type="ECO:0000256" key="2">
    <source>
        <dbReference type="ARBA" id="ARBA00022475"/>
    </source>
</evidence>
<feature type="domain" description="ABC transporter" evidence="9">
    <location>
        <begin position="354"/>
        <end position="590"/>
    </location>
</feature>
<name>A0ABV7H7W5_9BURK</name>
<feature type="transmembrane region" description="Helical" evidence="8">
    <location>
        <begin position="295"/>
        <end position="313"/>
    </location>
</feature>
<evidence type="ECO:0000256" key="4">
    <source>
        <dbReference type="ARBA" id="ARBA00022741"/>
    </source>
</evidence>
<dbReference type="PROSITE" id="PS50893">
    <property type="entry name" value="ABC_TRANSPORTER_2"/>
    <property type="match status" value="1"/>
</dbReference>
<dbReference type="PROSITE" id="PS50929">
    <property type="entry name" value="ABC_TM1F"/>
    <property type="match status" value="1"/>
</dbReference>
<evidence type="ECO:0000256" key="3">
    <source>
        <dbReference type="ARBA" id="ARBA00022692"/>
    </source>
</evidence>
<dbReference type="InterPro" id="IPR039421">
    <property type="entry name" value="Type_1_exporter"/>
</dbReference>
<dbReference type="InterPro" id="IPR003593">
    <property type="entry name" value="AAA+_ATPase"/>
</dbReference>
<feature type="transmembrane region" description="Helical" evidence="8">
    <location>
        <begin position="257"/>
        <end position="275"/>
    </location>
</feature>
<dbReference type="InterPro" id="IPR036640">
    <property type="entry name" value="ABC1_TM_sf"/>
</dbReference>
<evidence type="ECO:0000256" key="8">
    <source>
        <dbReference type="SAM" id="Phobius"/>
    </source>
</evidence>
<gene>
    <name evidence="11" type="ORF">ACFOEN_14415</name>
</gene>
<dbReference type="PANTHER" id="PTHR43394:SF1">
    <property type="entry name" value="ATP-BINDING CASSETTE SUB-FAMILY B MEMBER 10, MITOCHONDRIAL"/>
    <property type="match status" value="1"/>
</dbReference>
<evidence type="ECO:0000256" key="5">
    <source>
        <dbReference type="ARBA" id="ARBA00022840"/>
    </source>
</evidence>
<dbReference type="Pfam" id="PF00005">
    <property type="entry name" value="ABC_tran"/>
    <property type="match status" value="1"/>
</dbReference>
<keyword evidence="6 8" id="KW-1133">Transmembrane helix</keyword>
<keyword evidence="2" id="KW-1003">Cell membrane</keyword>
<dbReference type="InterPro" id="IPR003439">
    <property type="entry name" value="ABC_transporter-like_ATP-bd"/>
</dbReference>
<keyword evidence="12" id="KW-1185">Reference proteome</keyword>
<sequence length="602" mass="64549">MSAPKPDPAPPNKLPVLRALLPFIRPYRARVVLAGVFLVITALAALVLPVMLKQVIDQGFAPALQHGDTSYLKTTLWGLAIVGIIMSLGGGARFMIVTWLGERVVSDIRSAVYARLLQQPPEFFESLKTGEVLSRLTTDTTLVQTLVGSSLSMGLRNCITLVGAVIMLLIGHTKTTLIVLTMIAVMIGIVMLFSRRVRKLSRASTDRVADISSQAGETLNAMSTVQIMTQEGRENRRFAERVEDAFATAMKRTRVRAMLIVFIMLAFLGGILWGIWDGGNAVIRGETTFGQLSQFAIYALMVGSAAAVLAEVWGDALRAAGASERLVELLSAQPGIRSPAQPAALPATAGGVNVAFEQVEFAYPTRPERKVLHALNFNVNAGERVALVGPSGAGKSTVFALLARFYDVQGGAVKVAGVPVTELALDDLRRLISVVPQEPVIFSDNALENIRYGRPEASEAEVMAAARAAQAHDFISQLPEGYQTYLGERGVRLSGGQKQRIAIARAILRDAPLLLLDEATSALDAESEQAVQQALEVAMQGRTTLVIAHRLSTIQNADRILVFEDGRVVESGPHTQLVAAGGLYARLAALQSLAEGQRGTSS</sequence>
<dbReference type="InterPro" id="IPR027417">
    <property type="entry name" value="P-loop_NTPase"/>
</dbReference>
<evidence type="ECO:0000256" key="1">
    <source>
        <dbReference type="ARBA" id="ARBA00004651"/>
    </source>
</evidence>
<dbReference type="PANTHER" id="PTHR43394">
    <property type="entry name" value="ATP-DEPENDENT PERMEASE MDL1, MITOCHONDRIAL"/>
    <property type="match status" value="1"/>
</dbReference>
<keyword evidence="4" id="KW-0547">Nucleotide-binding</keyword>
<feature type="transmembrane region" description="Helical" evidence="8">
    <location>
        <begin position="177"/>
        <end position="194"/>
    </location>
</feature>
<dbReference type="PROSITE" id="PS00211">
    <property type="entry name" value="ABC_TRANSPORTER_1"/>
    <property type="match status" value="1"/>
</dbReference>
<reference evidence="12" key="1">
    <citation type="journal article" date="2019" name="Int. J. Syst. Evol. Microbiol.">
        <title>The Global Catalogue of Microorganisms (GCM) 10K type strain sequencing project: providing services to taxonomists for standard genome sequencing and annotation.</title>
        <authorList>
            <consortium name="The Broad Institute Genomics Platform"/>
            <consortium name="The Broad Institute Genome Sequencing Center for Infectious Disease"/>
            <person name="Wu L."/>
            <person name="Ma J."/>
        </authorList>
    </citation>
    <scope>NUCLEOTIDE SEQUENCE [LARGE SCALE GENOMIC DNA]</scope>
    <source>
        <strain evidence="12">KCTC 52168</strain>
    </source>
</reference>
<keyword evidence="5" id="KW-0067">ATP-binding</keyword>
<dbReference type="SUPFAM" id="SSF90123">
    <property type="entry name" value="ABC transporter transmembrane region"/>
    <property type="match status" value="1"/>
</dbReference>
<dbReference type="Gene3D" id="3.40.50.300">
    <property type="entry name" value="P-loop containing nucleotide triphosphate hydrolases"/>
    <property type="match status" value="1"/>
</dbReference>
<comment type="subcellular location">
    <subcellularLocation>
        <location evidence="1">Cell membrane</location>
        <topology evidence="1">Multi-pass membrane protein</topology>
    </subcellularLocation>
</comment>
<proteinExistence type="predicted"/>
<accession>A0ABV7H7W5</accession>
<comment type="caution">
    <text evidence="11">The sequence shown here is derived from an EMBL/GenBank/DDBJ whole genome shotgun (WGS) entry which is preliminary data.</text>
</comment>
<dbReference type="InterPro" id="IPR011527">
    <property type="entry name" value="ABC1_TM_dom"/>
</dbReference>
<feature type="transmembrane region" description="Helical" evidence="8">
    <location>
        <begin position="154"/>
        <end position="171"/>
    </location>
</feature>
<organism evidence="11 12">
    <name type="scientific">Piscinibacterium candidicorallinum</name>
    <dbReference type="NCBI Taxonomy" id="1793872"/>
    <lineage>
        <taxon>Bacteria</taxon>
        <taxon>Pseudomonadati</taxon>
        <taxon>Pseudomonadota</taxon>
        <taxon>Betaproteobacteria</taxon>
        <taxon>Burkholderiales</taxon>
        <taxon>Piscinibacterium</taxon>
    </lineage>
</organism>
<protein>
    <submittedName>
        <fullName evidence="11">ABC transporter transmembrane domain-containing protein</fullName>
    </submittedName>
</protein>
<evidence type="ECO:0000256" key="7">
    <source>
        <dbReference type="ARBA" id="ARBA00023136"/>
    </source>
</evidence>
<evidence type="ECO:0000313" key="11">
    <source>
        <dbReference type="EMBL" id="MFC3148823.1"/>
    </source>
</evidence>
<keyword evidence="3 8" id="KW-0812">Transmembrane</keyword>
<dbReference type="Pfam" id="PF00664">
    <property type="entry name" value="ABC_membrane"/>
    <property type="match status" value="1"/>
</dbReference>